<dbReference type="Proteomes" id="UP000297453">
    <property type="component" value="Unassembled WGS sequence"/>
</dbReference>
<dbReference type="InterPro" id="IPR050266">
    <property type="entry name" value="AB_hydrolase_sf"/>
</dbReference>
<keyword evidence="1 3" id="KW-0378">Hydrolase</keyword>
<organism evidence="3 4">
    <name type="scientific">Leptospira semungkisensis</name>
    <dbReference type="NCBI Taxonomy" id="2484985"/>
    <lineage>
        <taxon>Bacteria</taxon>
        <taxon>Pseudomonadati</taxon>
        <taxon>Spirochaetota</taxon>
        <taxon>Spirochaetia</taxon>
        <taxon>Leptospirales</taxon>
        <taxon>Leptospiraceae</taxon>
        <taxon>Leptospira</taxon>
    </lineage>
</organism>
<dbReference type="GO" id="GO:0016787">
    <property type="term" value="F:hydrolase activity"/>
    <property type="evidence" value="ECO:0007669"/>
    <property type="project" value="UniProtKB-KW"/>
</dbReference>
<dbReference type="Gene3D" id="3.40.50.1820">
    <property type="entry name" value="alpha/beta hydrolase"/>
    <property type="match status" value="1"/>
</dbReference>
<gene>
    <name evidence="3" type="ORF">EHO59_00980</name>
</gene>
<feature type="domain" description="AB hydrolase-1" evidence="2">
    <location>
        <begin position="41"/>
        <end position="191"/>
    </location>
</feature>
<evidence type="ECO:0000313" key="4">
    <source>
        <dbReference type="Proteomes" id="UP000297453"/>
    </source>
</evidence>
<dbReference type="SUPFAM" id="SSF53474">
    <property type="entry name" value="alpha/beta-Hydrolases"/>
    <property type="match status" value="1"/>
</dbReference>
<dbReference type="InterPro" id="IPR000073">
    <property type="entry name" value="AB_hydrolase_1"/>
</dbReference>
<dbReference type="Pfam" id="PF00561">
    <property type="entry name" value="Abhydrolase_1"/>
    <property type="match status" value="1"/>
</dbReference>
<name>A0A4R9G5U1_9LEPT</name>
<dbReference type="GO" id="GO:0016020">
    <property type="term" value="C:membrane"/>
    <property type="evidence" value="ECO:0007669"/>
    <property type="project" value="TreeGrafter"/>
</dbReference>
<dbReference type="PRINTS" id="PR00111">
    <property type="entry name" value="ABHYDROLASE"/>
</dbReference>
<proteinExistence type="predicted"/>
<comment type="caution">
    <text evidence="3">The sequence shown here is derived from an EMBL/GenBank/DDBJ whole genome shotgun (WGS) entry which is preliminary data.</text>
</comment>
<protein>
    <submittedName>
        <fullName evidence="3">Alpha/beta hydrolase</fullName>
    </submittedName>
</protein>
<dbReference type="OrthoDB" id="252464at2"/>
<accession>A0A4R9G5U1</accession>
<evidence type="ECO:0000259" key="2">
    <source>
        <dbReference type="Pfam" id="PF00561"/>
    </source>
</evidence>
<sequence length="273" mass="30652">MITLATSTFGIILCKGDILSKSVQGPSGKIFFKDEGNGNLPIVFVHSFAGNASHWEEAKNFLAQKRRVIRIELRGHGDSESPKDTDYRISSMAKDIAAVVDSLRLPKFVLVGHSMGGSVALQYAGENPDRVAGLVLVDTNGDPREVPETIRNQIKEALNSSAYRETVDGYWDQLLAHSFPKVKRRILEDLHKAPKEAVIRITSELLDYDPNPSLKRYMGPKLAIVISENEDKFSLHRLQGGFPFHLVREAGHWLYMDQPLEFNHTLETFLKKL</sequence>
<dbReference type="AlphaFoldDB" id="A0A4R9G5U1"/>
<dbReference type="RefSeq" id="WP_135583883.1">
    <property type="nucleotide sequence ID" value="NZ_RQEP01000005.1"/>
</dbReference>
<dbReference type="PANTHER" id="PTHR43798:SF31">
    <property type="entry name" value="AB HYDROLASE SUPERFAMILY PROTEIN YCLE"/>
    <property type="match status" value="1"/>
</dbReference>
<keyword evidence="4" id="KW-1185">Reference proteome</keyword>
<reference evidence="3" key="1">
    <citation type="journal article" date="2019" name="PLoS Negl. Trop. Dis.">
        <title>Revisiting the worldwide diversity of Leptospira species in the environment.</title>
        <authorList>
            <person name="Vincent A.T."/>
            <person name="Schiettekatte O."/>
            <person name="Bourhy P."/>
            <person name="Veyrier F.J."/>
            <person name="Picardeau M."/>
        </authorList>
    </citation>
    <scope>NUCLEOTIDE SEQUENCE [LARGE SCALE GENOMIC DNA]</scope>
    <source>
        <strain evidence="3">SSS9</strain>
    </source>
</reference>
<dbReference type="EMBL" id="RQEP01000005">
    <property type="protein sequence ID" value="TGK06741.1"/>
    <property type="molecule type" value="Genomic_DNA"/>
</dbReference>
<evidence type="ECO:0000256" key="1">
    <source>
        <dbReference type="ARBA" id="ARBA00022801"/>
    </source>
</evidence>
<dbReference type="PANTHER" id="PTHR43798">
    <property type="entry name" value="MONOACYLGLYCEROL LIPASE"/>
    <property type="match status" value="1"/>
</dbReference>
<dbReference type="InterPro" id="IPR029058">
    <property type="entry name" value="AB_hydrolase_fold"/>
</dbReference>
<evidence type="ECO:0000313" key="3">
    <source>
        <dbReference type="EMBL" id="TGK06741.1"/>
    </source>
</evidence>